<proteinExistence type="predicted"/>
<feature type="region of interest" description="Disordered" evidence="1">
    <location>
        <begin position="290"/>
        <end position="320"/>
    </location>
</feature>
<dbReference type="EMBL" id="ML119740">
    <property type="protein sequence ID" value="RPA76678.1"/>
    <property type="molecule type" value="Genomic_DNA"/>
</dbReference>
<evidence type="ECO:0000313" key="2">
    <source>
        <dbReference type="EMBL" id="RPA76678.1"/>
    </source>
</evidence>
<feature type="compositionally biased region" description="Low complexity" evidence="1">
    <location>
        <begin position="296"/>
        <end position="307"/>
    </location>
</feature>
<name>A0A3N4HVW1_ASCIM</name>
<feature type="compositionally biased region" description="Polar residues" evidence="1">
    <location>
        <begin position="28"/>
        <end position="42"/>
    </location>
</feature>
<feature type="region of interest" description="Disordered" evidence="1">
    <location>
        <begin position="1"/>
        <end position="103"/>
    </location>
</feature>
<organism evidence="2 3">
    <name type="scientific">Ascobolus immersus RN42</name>
    <dbReference type="NCBI Taxonomy" id="1160509"/>
    <lineage>
        <taxon>Eukaryota</taxon>
        <taxon>Fungi</taxon>
        <taxon>Dikarya</taxon>
        <taxon>Ascomycota</taxon>
        <taxon>Pezizomycotina</taxon>
        <taxon>Pezizomycetes</taxon>
        <taxon>Pezizales</taxon>
        <taxon>Ascobolaceae</taxon>
        <taxon>Ascobolus</taxon>
    </lineage>
</organism>
<dbReference type="AlphaFoldDB" id="A0A3N4HVW1"/>
<feature type="compositionally biased region" description="Low complexity" evidence="1">
    <location>
        <begin position="50"/>
        <end position="59"/>
    </location>
</feature>
<feature type="region of interest" description="Disordered" evidence="1">
    <location>
        <begin position="122"/>
        <end position="150"/>
    </location>
</feature>
<feature type="compositionally biased region" description="Pro residues" evidence="1">
    <location>
        <begin position="87"/>
        <end position="97"/>
    </location>
</feature>
<dbReference type="STRING" id="1160509.A0A3N4HVW1"/>
<keyword evidence="3" id="KW-1185">Reference proteome</keyword>
<gene>
    <name evidence="2" type="ORF">BJ508DRAFT_310886</name>
</gene>
<evidence type="ECO:0000256" key="1">
    <source>
        <dbReference type="SAM" id="MobiDB-lite"/>
    </source>
</evidence>
<feature type="compositionally biased region" description="Pro residues" evidence="1">
    <location>
        <begin position="141"/>
        <end position="150"/>
    </location>
</feature>
<evidence type="ECO:0000313" key="3">
    <source>
        <dbReference type="Proteomes" id="UP000275078"/>
    </source>
</evidence>
<reference evidence="2 3" key="1">
    <citation type="journal article" date="2018" name="Nat. Ecol. Evol.">
        <title>Pezizomycetes genomes reveal the molecular basis of ectomycorrhizal truffle lifestyle.</title>
        <authorList>
            <person name="Murat C."/>
            <person name="Payen T."/>
            <person name="Noel B."/>
            <person name="Kuo A."/>
            <person name="Morin E."/>
            <person name="Chen J."/>
            <person name="Kohler A."/>
            <person name="Krizsan K."/>
            <person name="Balestrini R."/>
            <person name="Da Silva C."/>
            <person name="Montanini B."/>
            <person name="Hainaut M."/>
            <person name="Levati E."/>
            <person name="Barry K.W."/>
            <person name="Belfiori B."/>
            <person name="Cichocki N."/>
            <person name="Clum A."/>
            <person name="Dockter R.B."/>
            <person name="Fauchery L."/>
            <person name="Guy J."/>
            <person name="Iotti M."/>
            <person name="Le Tacon F."/>
            <person name="Lindquist E.A."/>
            <person name="Lipzen A."/>
            <person name="Malagnac F."/>
            <person name="Mello A."/>
            <person name="Molinier V."/>
            <person name="Miyauchi S."/>
            <person name="Poulain J."/>
            <person name="Riccioni C."/>
            <person name="Rubini A."/>
            <person name="Sitrit Y."/>
            <person name="Splivallo R."/>
            <person name="Traeger S."/>
            <person name="Wang M."/>
            <person name="Zifcakova L."/>
            <person name="Wipf D."/>
            <person name="Zambonelli A."/>
            <person name="Paolocci F."/>
            <person name="Nowrousian M."/>
            <person name="Ottonello S."/>
            <person name="Baldrian P."/>
            <person name="Spatafora J.W."/>
            <person name="Henrissat B."/>
            <person name="Nagy L.G."/>
            <person name="Aury J.M."/>
            <person name="Wincker P."/>
            <person name="Grigoriev I.V."/>
            <person name="Bonfante P."/>
            <person name="Martin F.M."/>
        </authorList>
    </citation>
    <scope>NUCLEOTIDE SEQUENCE [LARGE SCALE GENOMIC DNA]</scope>
    <source>
        <strain evidence="2 3">RN42</strain>
    </source>
</reference>
<sequence>MSNKRSTRQSSAQPPPPLSSYEQLDPIDSSQQSQPTTTPLATQHSDYDHQQAQQQLQSSFTIQATPALTRIPESPPPSGPIGITTGAPPPPPPPPGPTADAGGLSESMLKRVLEEILTNPTKQHQILGHSLPNPSDNHVLLPPPPPPAPTDVPPPPPVVPFTAAAAPPPPFTLQPPIQSGETPPPLILAPPLSVPGAVHRVLSGPISGLDARLIQSIWGGSFKATDLFKLQPDLLKSTFGLNEDVNYLGTKRCRRHGLHDKRPLHRHRKARTLPQSRRLRTLLVHLHLRHGRSLRRPSSSTRTRPNSAPLQRPQPALTHSGQNLAAATATIHWCAVLTPTPRRMATGPPPLGAIADRAPRPTGQHVPTTRKLPAVTGSAKVSTAEMAKTICWNWNNPKIGCNGASCGRLHACENCLKTDSHTTPNCPEDIKPRIARILAARAARA</sequence>
<dbReference type="Proteomes" id="UP000275078">
    <property type="component" value="Unassembled WGS sequence"/>
</dbReference>
<protein>
    <submittedName>
        <fullName evidence="2">Uncharacterized protein</fullName>
    </submittedName>
</protein>
<accession>A0A3N4HVW1</accession>